<keyword evidence="2" id="KW-1185">Reference proteome</keyword>
<accession>A0ACB9QJV8</accession>
<comment type="caution">
    <text evidence="1">The sequence shown here is derived from an EMBL/GenBank/DDBJ whole genome shotgun (WGS) entry which is preliminary data.</text>
</comment>
<dbReference type="EMBL" id="CM042885">
    <property type="protein sequence ID" value="KAI4365752.1"/>
    <property type="molecule type" value="Genomic_DNA"/>
</dbReference>
<protein>
    <submittedName>
        <fullName evidence="1">Uncharacterized protein</fullName>
    </submittedName>
</protein>
<dbReference type="Proteomes" id="UP001057402">
    <property type="component" value="Chromosome 6"/>
</dbReference>
<reference evidence="2" key="1">
    <citation type="journal article" date="2023" name="Front. Plant Sci.">
        <title>Chromosomal-level genome assembly of Melastoma candidum provides insights into trichome evolution.</title>
        <authorList>
            <person name="Zhong Y."/>
            <person name="Wu W."/>
            <person name="Sun C."/>
            <person name="Zou P."/>
            <person name="Liu Y."/>
            <person name="Dai S."/>
            <person name="Zhou R."/>
        </authorList>
    </citation>
    <scope>NUCLEOTIDE SEQUENCE [LARGE SCALE GENOMIC DNA]</scope>
</reference>
<proteinExistence type="predicted"/>
<name>A0ACB9QJV8_9MYRT</name>
<evidence type="ECO:0000313" key="1">
    <source>
        <dbReference type="EMBL" id="KAI4365752.1"/>
    </source>
</evidence>
<organism evidence="1 2">
    <name type="scientific">Melastoma candidum</name>
    <dbReference type="NCBI Taxonomy" id="119954"/>
    <lineage>
        <taxon>Eukaryota</taxon>
        <taxon>Viridiplantae</taxon>
        <taxon>Streptophyta</taxon>
        <taxon>Embryophyta</taxon>
        <taxon>Tracheophyta</taxon>
        <taxon>Spermatophyta</taxon>
        <taxon>Magnoliopsida</taxon>
        <taxon>eudicotyledons</taxon>
        <taxon>Gunneridae</taxon>
        <taxon>Pentapetalae</taxon>
        <taxon>rosids</taxon>
        <taxon>malvids</taxon>
        <taxon>Myrtales</taxon>
        <taxon>Melastomataceae</taxon>
        <taxon>Melastomatoideae</taxon>
        <taxon>Melastomateae</taxon>
        <taxon>Melastoma</taxon>
    </lineage>
</organism>
<gene>
    <name evidence="1" type="ORF">MLD38_021712</name>
</gene>
<sequence length="89" mass="9939">MKDEGDDEMGRWVIESGVEGATAARNVKSGPVLNCRRCHSHPYAPSRQGGKTLEGDGFEVEMSESSLCQPYDSQRHKFAILLIIQMERN</sequence>
<evidence type="ECO:0000313" key="2">
    <source>
        <dbReference type="Proteomes" id="UP001057402"/>
    </source>
</evidence>